<dbReference type="Pfam" id="PF07475">
    <property type="entry name" value="Hpr_kinase_C"/>
    <property type="match status" value="1"/>
</dbReference>
<dbReference type="GO" id="GO:0005524">
    <property type="term" value="F:ATP binding"/>
    <property type="evidence" value="ECO:0007669"/>
    <property type="project" value="UniProtKB-KW"/>
</dbReference>
<evidence type="ECO:0000256" key="3">
    <source>
        <dbReference type="ARBA" id="ARBA00022527"/>
    </source>
</evidence>
<reference evidence="12 13" key="1">
    <citation type="submission" date="2019-01" db="EMBL/GenBank/DDBJ databases">
        <authorList>
            <consortium name="Pathogen Informatics"/>
        </authorList>
    </citation>
    <scope>NUCLEOTIDE SEQUENCE [LARGE SCALE GENOMIC DNA]</scope>
    <source>
        <strain evidence="12 13">NCTC10181</strain>
    </source>
</reference>
<dbReference type="GO" id="GO:0000155">
    <property type="term" value="F:phosphorelay sensor kinase activity"/>
    <property type="evidence" value="ECO:0007669"/>
    <property type="project" value="InterPro"/>
</dbReference>
<dbReference type="SUPFAM" id="SSF53795">
    <property type="entry name" value="PEP carboxykinase-like"/>
    <property type="match status" value="1"/>
</dbReference>
<evidence type="ECO:0000313" key="12">
    <source>
        <dbReference type="EMBL" id="VEU74771.1"/>
    </source>
</evidence>
<name>A0A449B2H8_9BACT</name>
<comment type="similarity">
    <text evidence="2">Belongs to the HPrK/P family.</text>
</comment>
<dbReference type="InterPro" id="IPR011126">
    <property type="entry name" value="Hpr_kin/Pase_Hpr_N"/>
</dbReference>
<dbReference type="Gene3D" id="3.40.50.300">
    <property type="entry name" value="P-loop containing nucleotide triphosphate hydrolases"/>
    <property type="match status" value="1"/>
</dbReference>
<dbReference type="InterPro" id="IPR028979">
    <property type="entry name" value="Ser_kin/Pase_Hpr-like_N_sf"/>
</dbReference>
<dbReference type="Proteomes" id="UP000290985">
    <property type="component" value="Chromosome"/>
</dbReference>
<dbReference type="InterPro" id="IPR011104">
    <property type="entry name" value="Hpr_kin/Pase_C"/>
</dbReference>
<dbReference type="SUPFAM" id="SSF75138">
    <property type="entry name" value="HprK N-terminal domain-like"/>
    <property type="match status" value="1"/>
</dbReference>
<keyword evidence="7" id="KW-0067">ATP-binding</keyword>
<evidence type="ECO:0000259" key="10">
    <source>
        <dbReference type="Pfam" id="PF02603"/>
    </source>
</evidence>
<dbReference type="RefSeq" id="WP_223211624.1">
    <property type="nucleotide sequence ID" value="NZ_LR215036.1"/>
</dbReference>
<dbReference type="Gene3D" id="3.40.1390.20">
    <property type="entry name" value="HprK N-terminal domain-like"/>
    <property type="match status" value="1"/>
</dbReference>
<dbReference type="CDD" id="cd01918">
    <property type="entry name" value="HprK_C"/>
    <property type="match status" value="1"/>
</dbReference>
<dbReference type="KEGG" id="mcit:NCTC10181_00633"/>
<proteinExistence type="inferred from homology"/>
<sequence length="311" mass="34564">MPKKMYANDIITFFELNVINKEVQLNNLEILSPAIKRAGLELAEEIGSVRLQFNIIAWGTSESKWFELVGLERTKRALNHVFSFQPPLVILSKGVSQENVNLIKEIGSKYKIPIVHSDYLSSSYLTTSIGTYLNNHFAKIVQVHGCLMMIGGTGVLIVGPSGSGKSEAALELIQKGHIFISDDAVLIKDLGNRFVGTSPHITKDFLEIRGVGLIDIKYTYGVKSVASSTPIHLVVELVKKEEQNKLDRLGLDFLKYPIMGRSIKKIQIPTKEGGSVSSLIEAAVSAYLARHDGLNAIEKIEKRRLEDEWFN</sequence>
<gene>
    <name evidence="12" type="primary">hprK</name>
    <name evidence="12" type="ORF">NCTC10181_00633</name>
</gene>
<keyword evidence="13" id="KW-1185">Reference proteome</keyword>
<organism evidence="12 13">
    <name type="scientific">Mycoplasmopsis citelli</name>
    <dbReference type="NCBI Taxonomy" id="171281"/>
    <lineage>
        <taxon>Bacteria</taxon>
        <taxon>Bacillati</taxon>
        <taxon>Mycoplasmatota</taxon>
        <taxon>Mycoplasmoidales</taxon>
        <taxon>Metamycoplasmataceae</taxon>
        <taxon>Mycoplasmopsis</taxon>
    </lineage>
</organism>
<keyword evidence="5" id="KW-0547">Nucleotide-binding</keyword>
<dbReference type="InterPro" id="IPR027417">
    <property type="entry name" value="P-loop_NTPase"/>
</dbReference>
<evidence type="ECO:0000313" key="13">
    <source>
        <dbReference type="Proteomes" id="UP000290985"/>
    </source>
</evidence>
<protein>
    <submittedName>
        <fullName evidence="12">HPr kinase/phosphorylase</fullName>
        <ecNumber evidence="12">2.7.11.-</ecNumber>
    </submittedName>
</protein>
<evidence type="ECO:0000256" key="1">
    <source>
        <dbReference type="ARBA" id="ARBA00001120"/>
    </source>
</evidence>
<feature type="domain" description="HPr(Ser) kinase/phosphorylase N-terminal" evidence="10">
    <location>
        <begin position="8"/>
        <end position="133"/>
    </location>
</feature>
<evidence type="ECO:0000256" key="6">
    <source>
        <dbReference type="ARBA" id="ARBA00022777"/>
    </source>
</evidence>
<comment type="catalytic activity">
    <reaction evidence="9">
        <text>[HPr protein]-O-phospho-L-serine + phosphate + H(+) = [HPr protein]-L-serine + diphosphate</text>
        <dbReference type="Rhea" id="RHEA:46604"/>
        <dbReference type="Rhea" id="RHEA-COMP:11602"/>
        <dbReference type="Rhea" id="RHEA-COMP:11603"/>
        <dbReference type="ChEBI" id="CHEBI:15378"/>
        <dbReference type="ChEBI" id="CHEBI:29999"/>
        <dbReference type="ChEBI" id="CHEBI:33019"/>
        <dbReference type="ChEBI" id="CHEBI:43474"/>
        <dbReference type="ChEBI" id="CHEBI:83421"/>
    </reaction>
</comment>
<evidence type="ECO:0000256" key="4">
    <source>
        <dbReference type="ARBA" id="ARBA00022679"/>
    </source>
</evidence>
<keyword evidence="4 12" id="KW-0808">Transferase</keyword>
<dbReference type="InterPro" id="IPR003755">
    <property type="entry name" value="HPr(Ser)_kin/Pase"/>
</dbReference>
<dbReference type="NCBIfam" id="TIGR00679">
    <property type="entry name" value="hpr-ser"/>
    <property type="match status" value="1"/>
</dbReference>
<dbReference type="AlphaFoldDB" id="A0A449B2H8"/>
<keyword evidence="8" id="KW-0511">Multifunctional enzyme</keyword>
<evidence type="ECO:0000259" key="11">
    <source>
        <dbReference type="Pfam" id="PF07475"/>
    </source>
</evidence>
<feature type="domain" description="HPr kinase/phosphorylase C-terminal" evidence="11">
    <location>
        <begin position="136"/>
        <end position="303"/>
    </location>
</feature>
<accession>A0A449B2H8</accession>
<dbReference type="PANTHER" id="PTHR30305">
    <property type="entry name" value="PROTEIN YJDM-RELATED"/>
    <property type="match status" value="1"/>
</dbReference>
<evidence type="ECO:0000256" key="2">
    <source>
        <dbReference type="ARBA" id="ARBA00006883"/>
    </source>
</evidence>
<keyword evidence="6 12" id="KW-0418">Kinase</keyword>
<dbReference type="Pfam" id="PF02603">
    <property type="entry name" value="Hpr_kinase_N"/>
    <property type="match status" value="1"/>
</dbReference>
<keyword evidence="3" id="KW-0723">Serine/threonine-protein kinase</keyword>
<dbReference type="PANTHER" id="PTHR30305:SF1">
    <property type="entry name" value="HPR KINASE_PHOSPHORYLASE"/>
    <property type="match status" value="1"/>
</dbReference>
<evidence type="ECO:0000256" key="5">
    <source>
        <dbReference type="ARBA" id="ARBA00022741"/>
    </source>
</evidence>
<evidence type="ECO:0000256" key="9">
    <source>
        <dbReference type="ARBA" id="ARBA00047657"/>
    </source>
</evidence>
<evidence type="ECO:0000256" key="7">
    <source>
        <dbReference type="ARBA" id="ARBA00022840"/>
    </source>
</evidence>
<dbReference type="EMBL" id="LR215036">
    <property type="protein sequence ID" value="VEU74771.1"/>
    <property type="molecule type" value="Genomic_DNA"/>
</dbReference>
<comment type="catalytic activity">
    <reaction evidence="1">
        <text>[HPr protein]-L-serine + ATP = [HPr protein]-O-phospho-L-serine + ADP + H(+)</text>
        <dbReference type="Rhea" id="RHEA:46600"/>
        <dbReference type="Rhea" id="RHEA-COMP:11602"/>
        <dbReference type="Rhea" id="RHEA-COMP:11603"/>
        <dbReference type="ChEBI" id="CHEBI:15378"/>
        <dbReference type="ChEBI" id="CHEBI:29999"/>
        <dbReference type="ChEBI" id="CHEBI:30616"/>
        <dbReference type="ChEBI" id="CHEBI:83421"/>
        <dbReference type="ChEBI" id="CHEBI:456216"/>
    </reaction>
</comment>
<evidence type="ECO:0000256" key="8">
    <source>
        <dbReference type="ARBA" id="ARBA00023268"/>
    </source>
</evidence>
<dbReference type="GO" id="GO:0006109">
    <property type="term" value="P:regulation of carbohydrate metabolic process"/>
    <property type="evidence" value="ECO:0007669"/>
    <property type="project" value="InterPro"/>
</dbReference>
<dbReference type="EC" id="2.7.11.-" evidence="12"/>
<dbReference type="GO" id="GO:0004674">
    <property type="term" value="F:protein serine/threonine kinase activity"/>
    <property type="evidence" value="ECO:0007669"/>
    <property type="project" value="UniProtKB-KW"/>
</dbReference>